<dbReference type="InterPro" id="IPR041095">
    <property type="entry name" value="EFG_II"/>
</dbReference>
<dbReference type="InterPro" id="IPR014721">
    <property type="entry name" value="Ribsml_uS5_D2-typ_fold_subgr"/>
</dbReference>
<dbReference type="InterPro" id="IPR000795">
    <property type="entry name" value="T_Tr_GTP-bd_dom"/>
</dbReference>
<evidence type="ECO:0000256" key="1">
    <source>
        <dbReference type="ARBA" id="ARBA00022741"/>
    </source>
</evidence>
<dbReference type="SUPFAM" id="SSF50447">
    <property type="entry name" value="Translation proteins"/>
    <property type="match status" value="1"/>
</dbReference>
<dbReference type="CDD" id="cd03713">
    <property type="entry name" value="EFG_mtEFG_C"/>
    <property type="match status" value="1"/>
</dbReference>
<feature type="domain" description="Tr-type G" evidence="7">
    <location>
        <begin position="33"/>
        <end position="333"/>
    </location>
</feature>
<dbReference type="InterPro" id="IPR035647">
    <property type="entry name" value="EFG_III/V"/>
</dbReference>
<dbReference type="FunFam" id="3.40.50.300:FF:000514">
    <property type="entry name" value="Ribosome-releasing factor 2, mitochondrial"/>
    <property type="match status" value="1"/>
</dbReference>
<accession>A0A9D4P807</accession>
<dbReference type="SMART" id="SM00838">
    <property type="entry name" value="EFG_C"/>
    <property type="match status" value="1"/>
</dbReference>
<dbReference type="NCBIfam" id="TIGR00231">
    <property type="entry name" value="small_GTP"/>
    <property type="match status" value="1"/>
</dbReference>
<reference evidence="8" key="2">
    <citation type="journal article" date="2021" name="World Allergy Organ. J.">
        <title>Chromosome-level assembly of Dermatophagoides farinae genome and transcriptome reveals two novel allergens Der f 37 and Der f 39.</title>
        <authorList>
            <person name="Chen J."/>
            <person name="Cai Z."/>
            <person name="Fan D."/>
            <person name="Hu J."/>
            <person name="Hou Y."/>
            <person name="He Y."/>
            <person name="Zhang Z."/>
            <person name="Zhao Z."/>
            <person name="Gao P."/>
            <person name="Hu W."/>
            <person name="Sun J."/>
            <person name="Li J."/>
            <person name="Ji K."/>
        </authorList>
    </citation>
    <scope>NUCLEOTIDE SEQUENCE</scope>
    <source>
        <strain evidence="8">JKM2019</strain>
    </source>
</reference>
<dbReference type="SUPFAM" id="SSF54211">
    <property type="entry name" value="Ribosomal protein S5 domain 2-like"/>
    <property type="match status" value="1"/>
</dbReference>
<keyword evidence="2" id="KW-0648">Protein biosynthesis</keyword>
<dbReference type="SUPFAM" id="SSF52540">
    <property type="entry name" value="P-loop containing nucleoside triphosphate hydrolases"/>
    <property type="match status" value="1"/>
</dbReference>
<dbReference type="PANTHER" id="PTHR43261">
    <property type="entry name" value="TRANSLATION ELONGATION FACTOR G-RELATED"/>
    <property type="match status" value="1"/>
</dbReference>
<dbReference type="InterPro" id="IPR009000">
    <property type="entry name" value="Transl_B-barrel_sf"/>
</dbReference>
<gene>
    <name evidence="8" type="ORF">HUG17_0168</name>
</gene>
<keyword evidence="6" id="KW-1133">Transmembrane helix</keyword>
<name>A0A9D4P807_DERFA</name>
<dbReference type="EMBL" id="SDOV01000001">
    <property type="protein sequence ID" value="KAH7644630.1"/>
    <property type="molecule type" value="Genomic_DNA"/>
</dbReference>
<keyword evidence="4" id="KW-0342">GTP-binding</keyword>
<dbReference type="Pfam" id="PF14492">
    <property type="entry name" value="EFG_III"/>
    <property type="match status" value="1"/>
</dbReference>
<dbReference type="PROSITE" id="PS51722">
    <property type="entry name" value="G_TR_2"/>
    <property type="match status" value="1"/>
</dbReference>
<dbReference type="Gene3D" id="3.30.70.870">
    <property type="entry name" value="Elongation Factor G (Translational Gtpase), domain 3"/>
    <property type="match status" value="1"/>
</dbReference>
<dbReference type="InterPro" id="IPR005225">
    <property type="entry name" value="Small_GTP-bd"/>
</dbReference>
<dbReference type="InterPro" id="IPR035649">
    <property type="entry name" value="EFG_V"/>
</dbReference>
<dbReference type="InterPro" id="IPR009022">
    <property type="entry name" value="EFG_III"/>
</dbReference>
<evidence type="ECO:0000256" key="6">
    <source>
        <dbReference type="SAM" id="Phobius"/>
    </source>
</evidence>
<feature type="region of interest" description="Disordered" evidence="5">
    <location>
        <begin position="917"/>
        <end position="968"/>
    </location>
</feature>
<sequence length="1053" mass="120732">MLPSIFVIKKSSSLIFDPRWKMVIRHLSSETTKRIRNIGLVAHIDAGKTTTTERMLYYSGSSSQIGEVHHGDTVMDYMDQERERGITITMAAATIQWLKHHINIIDTPGHVDFTFEVERSLSVLDGAVVVLDSAAGVQAQTIKIWRQVQRFHIPGLFYANKMDKSNASLDRCLQSLKQKLHIEPLLLQLPVQKQGILTGIIDLINGNYLQWPLDHYDRLEMDHNSAQIQRHCLLSNELSTKCLTLDEHQKYRDEMYRERECLISKLSDFDETLADHVLSLDQIHRINPIELMKSIRKSCLKRQLFPLLIGSSYRNIGIQPLLDAICDYLPEPMETRTNQILHEHYTRNHTKPTSTTNLCALAFKIHYHQRLGLLTYLRIYSGSLTPGMNVYNLNRQSMEKITKIYRPFADHFREITATTVTSNHYHQNPKTIRESISNNMITIGDIIAVSGLSNTITGDTLIHTMHENDHDINNEIPMLAGIEIPEPVYYCSLECPSVSKFKQLELALDHLQREDPSLHVNHDQNTQQLIIKGMGELHIEIIKDRIKREYGIQVETGPLQVSYRETITKNHRETMEQTKIIGGHSNQMKISCEVRSKLSSLDNKHNVLLLSENIDQNENDLNHMENIKRKAETIVKIVNSKDHNLSSQIRPWQLKAIYSGVSKAMEYGPLFSFPVVDVQILLHEFEINSSSPLLSPFITNVTSHCILEALRQSKPILMEPIMFVEIITPEQFIGPIISDLTIRRSRLMAADNNQQQQQQSSETEQIEERHILAQVPLAELFNYSTTLRTITSGMATFDLRLHSYRPLDSEQTANVIKLISGLVQGEICRQILPNTSKIEVFECPRLFESRIKSWCCQSNTLHPTCCQWSERLGEAEPQRISLSSIIIKIFLVILSAFILVILYYFCIRRKNDKYHQQQQHQHLSSTNYHRAHHPDPSCPPASSLNTTITTTNRSNNYNNNQNNGNGATIRRSINDEQTMPMLEPPPPYESIAITNTNDNNNDMINTININVPQQQQNQSLIDEENYNNGQIITTTTTGINRQSPYNPEFINKT</sequence>
<dbReference type="PANTHER" id="PTHR43261:SF1">
    <property type="entry name" value="RIBOSOME-RELEASING FACTOR 2, MITOCHONDRIAL"/>
    <property type="match status" value="1"/>
</dbReference>
<dbReference type="InterPro" id="IPR000640">
    <property type="entry name" value="EFG_V-like"/>
</dbReference>
<dbReference type="InterPro" id="IPR020568">
    <property type="entry name" value="Ribosomal_Su5_D2-typ_SF"/>
</dbReference>
<keyword evidence="6" id="KW-0472">Membrane</keyword>
<dbReference type="Gene3D" id="3.30.230.10">
    <property type="match status" value="1"/>
</dbReference>
<evidence type="ECO:0000256" key="4">
    <source>
        <dbReference type="ARBA" id="ARBA00023134"/>
    </source>
</evidence>
<protein>
    <submittedName>
        <fullName evidence="8">Mitochondrial elongation factor g2-like protein</fullName>
    </submittedName>
</protein>
<keyword evidence="1" id="KW-0547">Nucleotide-binding</keyword>
<dbReference type="GO" id="GO:0005525">
    <property type="term" value="F:GTP binding"/>
    <property type="evidence" value="ECO:0007669"/>
    <property type="project" value="UniProtKB-KW"/>
</dbReference>
<keyword evidence="3" id="KW-0496">Mitochondrion</keyword>
<dbReference type="Pfam" id="PF00679">
    <property type="entry name" value="EFG_C"/>
    <property type="match status" value="1"/>
</dbReference>
<dbReference type="Gene3D" id="3.30.70.240">
    <property type="match status" value="1"/>
</dbReference>
<dbReference type="GO" id="GO:0005759">
    <property type="term" value="C:mitochondrial matrix"/>
    <property type="evidence" value="ECO:0007669"/>
    <property type="project" value="UniProtKB-ARBA"/>
</dbReference>
<dbReference type="GO" id="GO:0032543">
    <property type="term" value="P:mitochondrial translation"/>
    <property type="evidence" value="ECO:0007669"/>
    <property type="project" value="TreeGrafter"/>
</dbReference>
<evidence type="ECO:0000313" key="8">
    <source>
        <dbReference type="EMBL" id="KAH7644630.1"/>
    </source>
</evidence>
<feature type="compositionally biased region" description="Low complexity" evidence="5">
    <location>
        <begin position="945"/>
        <end position="965"/>
    </location>
</feature>
<dbReference type="FunFam" id="3.30.70.240:FF:000001">
    <property type="entry name" value="Elongation factor G"/>
    <property type="match status" value="1"/>
</dbReference>
<reference evidence="8" key="1">
    <citation type="submission" date="2020-06" db="EMBL/GenBank/DDBJ databases">
        <authorList>
            <person name="Ji K."/>
            <person name="Li J."/>
        </authorList>
    </citation>
    <scope>NUCLEOTIDE SEQUENCE</scope>
    <source>
        <strain evidence="8">JKM2019</strain>
        <tissue evidence="8">Whole body</tissue>
    </source>
</reference>
<evidence type="ECO:0000256" key="5">
    <source>
        <dbReference type="SAM" id="MobiDB-lite"/>
    </source>
</evidence>
<dbReference type="Gene3D" id="2.40.30.10">
    <property type="entry name" value="Translation factors"/>
    <property type="match status" value="1"/>
</dbReference>
<comment type="caution">
    <text evidence="8">The sequence shown here is derived from an EMBL/GenBank/DDBJ whole genome shotgun (WGS) entry which is preliminary data.</text>
</comment>
<dbReference type="PRINTS" id="PR00315">
    <property type="entry name" value="ELONGATNFCT"/>
</dbReference>
<feature type="transmembrane region" description="Helical" evidence="6">
    <location>
        <begin position="885"/>
        <end position="906"/>
    </location>
</feature>
<evidence type="ECO:0000259" key="7">
    <source>
        <dbReference type="PROSITE" id="PS51722"/>
    </source>
</evidence>
<evidence type="ECO:0000256" key="2">
    <source>
        <dbReference type="ARBA" id="ARBA00022917"/>
    </source>
</evidence>
<dbReference type="CDD" id="cd16262">
    <property type="entry name" value="EFG_III"/>
    <property type="match status" value="1"/>
</dbReference>
<dbReference type="Gene3D" id="3.40.50.300">
    <property type="entry name" value="P-loop containing nucleotide triphosphate hydrolases"/>
    <property type="match status" value="1"/>
</dbReference>
<dbReference type="GO" id="GO:0003924">
    <property type="term" value="F:GTPase activity"/>
    <property type="evidence" value="ECO:0007669"/>
    <property type="project" value="InterPro"/>
</dbReference>
<dbReference type="GO" id="GO:0003746">
    <property type="term" value="F:translation elongation factor activity"/>
    <property type="evidence" value="ECO:0007669"/>
    <property type="project" value="UniProtKB-KW"/>
</dbReference>
<proteinExistence type="predicted"/>
<dbReference type="SUPFAM" id="SSF54980">
    <property type="entry name" value="EF-G C-terminal domain-like"/>
    <property type="match status" value="2"/>
</dbReference>
<keyword evidence="8" id="KW-0251">Elongation factor</keyword>
<dbReference type="InterPro" id="IPR027417">
    <property type="entry name" value="P-loop_NTPase"/>
</dbReference>
<organism evidence="8">
    <name type="scientific">Dermatophagoides farinae</name>
    <name type="common">American house dust mite</name>
    <dbReference type="NCBI Taxonomy" id="6954"/>
    <lineage>
        <taxon>Eukaryota</taxon>
        <taxon>Metazoa</taxon>
        <taxon>Ecdysozoa</taxon>
        <taxon>Arthropoda</taxon>
        <taxon>Chelicerata</taxon>
        <taxon>Arachnida</taxon>
        <taxon>Acari</taxon>
        <taxon>Acariformes</taxon>
        <taxon>Sarcoptiformes</taxon>
        <taxon>Astigmata</taxon>
        <taxon>Psoroptidia</taxon>
        <taxon>Analgoidea</taxon>
        <taxon>Pyroglyphidae</taxon>
        <taxon>Dermatophagoidinae</taxon>
        <taxon>Dermatophagoides</taxon>
    </lineage>
</organism>
<dbReference type="InterPro" id="IPR031157">
    <property type="entry name" value="G_TR_CS"/>
</dbReference>
<dbReference type="Pfam" id="PF00009">
    <property type="entry name" value="GTP_EFTU"/>
    <property type="match status" value="1"/>
</dbReference>
<dbReference type="PROSITE" id="PS00301">
    <property type="entry name" value="G_TR_1"/>
    <property type="match status" value="1"/>
</dbReference>
<dbReference type="AlphaFoldDB" id="A0A9D4P807"/>
<dbReference type="Proteomes" id="UP000828236">
    <property type="component" value="Unassembled WGS sequence"/>
</dbReference>
<dbReference type="GO" id="GO:0032790">
    <property type="term" value="P:ribosome disassembly"/>
    <property type="evidence" value="ECO:0007669"/>
    <property type="project" value="TreeGrafter"/>
</dbReference>
<evidence type="ECO:0000256" key="3">
    <source>
        <dbReference type="ARBA" id="ARBA00023128"/>
    </source>
</evidence>
<keyword evidence="6" id="KW-0812">Transmembrane</keyword>